<dbReference type="GeneID" id="28828391"/>
<protein>
    <submittedName>
        <fullName evidence="2">Uncharacterized protein</fullName>
    </submittedName>
</protein>
<keyword evidence="3" id="KW-1185">Reference proteome</keyword>
<dbReference type="AlphaFoldDB" id="A0A194WY20"/>
<sequence length="229" mass="24443">MYTPYYYYYPAAQAIPLPRPVPIQYTYPRPIIPQLTPGPGSYGTPLPVPANTPTDHHLQYIGGRWTVVPHYHLNQASPQVRYYSPPAAAAAYPRTGYNTVHGYDYGQAPPGWGQNAGVWNWVAAPVQMVPLPAPVGYQILPVAIPAAPAPAPAQNLNPATQNQAPAPAPRGDDPTPAPMPHSQTDPATQAAPPRTEASRQANEDTTPAEPTHGRSAASSADSTRAQNGH</sequence>
<organism evidence="2 3">
    <name type="scientific">Mollisia scopiformis</name>
    <name type="common">Conifer needle endophyte fungus</name>
    <name type="synonym">Phialocephala scopiformis</name>
    <dbReference type="NCBI Taxonomy" id="149040"/>
    <lineage>
        <taxon>Eukaryota</taxon>
        <taxon>Fungi</taxon>
        <taxon>Dikarya</taxon>
        <taxon>Ascomycota</taxon>
        <taxon>Pezizomycotina</taxon>
        <taxon>Leotiomycetes</taxon>
        <taxon>Helotiales</taxon>
        <taxon>Mollisiaceae</taxon>
        <taxon>Mollisia</taxon>
    </lineage>
</organism>
<feature type="compositionally biased region" description="Low complexity" evidence="1">
    <location>
        <begin position="214"/>
        <end position="229"/>
    </location>
</feature>
<proteinExistence type="predicted"/>
<dbReference type="OrthoDB" id="3564761at2759"/>
<evidence type="ECO:0000256" key="1">
    <source>
        <dbReference type="SAM" id="MobiDB-lite"/>
    </source>
</evidence>
<feature type="compositionally biased region" description="Low complexity" evidence="1">
    <location>
        <begin position="153"/>
        <end position="165"/>
    </location>
</feature>
<accession>A0A194WY20</accession>
<dbReference type="RefSeq" id="XP_018067226.1">
    <property type="nucleotide sequence ID" value="XM_018218665.1"/>
</dbReference>
<name>A0A194WY20_MOLSC</name>
<dbReference type="KEGG" id="psco:LY89DRAFT_721711"/>
<feature type="region of interest" description="Disordered" evidence="1">
    <location>
        <begin position="153"/>
        <end position="229"/>
    </location>
</feature>
<evidence type="ECO:0000313" key="2">
    <source>
        <dbReference type="EMBL" id="KUJ12871.1"/>
    </source>
</evidence>
<reference evidence="2 3" key="1">
    <citation type="submission" date="2015-10" db="EMBL/GenBank/DDBJ databases">
        <title>Full genome of DAOMC 229536 Phialocephala scopiformis, a fungal endophyte of spruce producing the potent anti-insectan compound rugulosin.</title>
        <authorList>
            <consortium name="DOE Joint Genome Institute"/>
            <person name="Walker A.K."/>
            <person name="Frasz S.L."/>
            <person name="Seifert K.A."/>
            <person name="Miller J.D."/>
            <person name="Mondo S.J."/>
            <person name="Labutti K."/>
            <person name="Lipzen A."/>
            <person name="Dockter R."/>
            <person name="Kennedy M."/>
            <person name="Grigoriev I.V."/>
            <person name="Spatafora J.W."/>
        </authorList>
    </citation>
    <scope>NUCLEOTIDE SEQUENCE [LARGE SCALE GENOMIC DNA]</scope>
    <source>
        <strain evidence="2 3">CBS 120377</strain>
    </source>
</reference>
<dbReference type="EMBL" id="KQ947423">
    <property type="protein sequence ID" value="KUJ12871.1"/>
    <property type="molecule type" value="Genomic_DNA"/>
</dbReference>
<dbReference type="Proteomes" id="UP000070700">
    <property type="component" value="Unassembled WGS sequence"/>
</dbReference>
<gene>
    <name evidence="2" type="ORF">LY89DRAFT_721711</name>
</gene>
<evidence type="ECO:0000313" key="3">
    <source>
        <dbReference type="Proteomes" id="UP000070700"/>
    </source>
</evidence>
<dbReference type="InParanoid" id="A0A194WY20"/>